<feature type="region of interest" description="Disordered" evidence="4">
    <location>
        <begin position="266"/>
        <end position="399"/>
    </location>
</feature>
<dbReference type="STRING" id="240159.A0A4U5UQX8"/>
<sequence length="581" mass="62860">MYTDDLLGKRRSFSPNSSSDCPSDSKKSRSVSPKENSQSPVVEAGGSHGHMSPEEHYRRMMSALSEQGSYEEQQQRLYQLASSMGLPGHDMLRARQEALAAAVRNPAALEAHLPSAGSSSSSSQRRKQGLPQHRDAHYTDRELSHPPPLLSPPTAPHIALGPHLRPPFLGMPSALCQAPDLRCRQSCFDRKSWKVSTSGSSSSSSVFWALTTWELYRLAFHPDHPALRSLHDIPEGHPLREELVRRSNAMLVLRHGAATPLLTLNHQQQQQPGVPSTPKETQAQSSTAGQDADRKASRRGPQTQLRGGDHTGGREDRGREGDREVQDEEMKDSDSETEMCEERQDSVSAKSSSKPRERDGGKETGSKGVCDSAKETGENSGRLSAPCSSAGTESPSRHLFTPGLGKVDVKYHLPPGFIPPLPALHAQSLPFGFPYANPYFHTGSVGGLFMDGEDSASANPVEDISKWSVEDVCGFISSLAGCAEYTQVARRVGRLFYMTGFPLAFPFPPSAALRPPERDRDPLTTPSDTPLPLSLSLPHRPTSTSSSSSPYSGPTPGCSSPKQENGNGATVGGRYEAKTPS</sequence>
<feature type="compositionally biased region" description="Polar residues" evidence="4">
    <location>
        <begin position="266"/>
        <end position="289"/>
    </location>
</feature>
<evidence type="ECO:0000256" key="2">
    <source>
        <dbReference type="ARBA" id="ARBA00023163"/>
    </source>
</evidence>
<keyword evidence="1" id="KW-0805">Transcription regulation</keyword>
<evidence type="ECO:0000256" key="1">
    <source>
        <dbReference type="ARBA" id="ARBA00023015"/>
    </source>
</evidence>
<keyword evidence="2" id="KW-0804">Transcription</keyword>
<dbReference type="PANTHER" id="PTHR10417:SF15">
    <property type="entry name" value="STERILE ALPHA MOTIF DOMAIN-CONTAINING 11"/>
    <property type="match status" value="1"/>
</dbReference>
<feature type="compositionally biased region" description="Basic and acidic residues" evidence="4">
    <location>
        <begin position="354"/>
        <end position="365"/>
    </location>
</feature>
<feature type="compositionally biased region" description="Basic and acidic residues" evidence="4">
    <location>
        <begin position="307"/>
        <end position="324"/>
    </location>
</feature>
<evidence type="ECO:0000256" key="4">
    <source>
        <dbReference type="SAM" id="MobiDB-lite"/>
    </source>
</evidence>
<evidence type="ECO:0000313" key="5">
    <source>
        <dbReference type="EMBL" id="TKS77477.1"/>
    </source>
</evidence>
<feature type="compositionally biased region" description="Polar residues" evidence="4">
    <location>
        <begin position="378"/>
        <end position="394"/>
    </location>
</feature>
<feature type="region of interest" description="Disordered" evidence="4">
    <location>
        <begin position="509"/>
        <end position="581"/>
    </location>
</feature>
<protein>
    <submittedName>
        <fullName evidence="5">Sterile alpha motif domain-containing protein 11</fullName>
    </submittedName>
</protein>
<dbReference type="AlphaFoldDB" id="A0A4U5UQX8"/>
<feature type="compositionally biased region" description="Polar residues" evidence="4">
    <location>
        <begin position="31"/>
        <end position="40"/>
    </location>
</feature>
<dbReference type="EMBL" id="CM014087">
    <property type="protein sequence ID" value="TKS77477.1"/>
    <property type="molecule type" value="Genomic_DNA"/>
</dbReference>
<feature type="compositionally biased region" description="Low complexity" evidence="4">
    <location>
        <begin position="13"/>
        <end position="22"/>
    </location>
</feature>
<organism evidence="5 6">
    <name type="scientific">Collichthys lucidus</name>
    <name type="common">Big head croaker</name>
    <name type="synonym">Sciaena lucida</name>
    <dbReference type="NCBI Taxonomy" id="240159"/>
    <lineage>
        <taxon>Eukaryota</taxon>
        <taxon>Metazoa</taxon>
        <taxon>Chordata</taxon>
        <taxon>Craniata</taxon>
        <taxon>Vertebrata</taxon>
        <taxon>Euteleostomi</taxon>
        <taxon>Actinopterygii</taxon>
        <taxon>Neopterygii</taxon>
        <taxon>Teleostei</taxon>
        <taxon>Neoteleostei</taxon>
        <taxon>Acanthomorphata</taxon>
        <taxon>Eupercaria</taxon>
        <taxon>Sciaenidae</taxon>
        <taxon>Collichthys</taxon>
    </lineage>
</organism>
<keyword evidence="6" id="KW-1185">Reference proteome</keyword>
<gene>
    <name evidence="5" type="ORF">D9C73_011568</name>
</gene>
<proteinExistence type="predicted"/>
<dbReference type="Proteomes" id="UP000298787">
    <property type="component" value="Chromosome 10"/>
</dbReference>
<reference evidence="5 6" key="1">
    <citation type="submission" date="2019-01" db="EMBL/GenBank/DDBJ databases">
        <title>Genome Assembly of Collichthys lucidus.</title>
        <authorList>
            <person name="Cai M."/>
            <person name="Xiao S."/>
        </authorList>
    </citation>
    <scope>NUCLEOTIDE SEQUENCE [LARGE SCALE GENOMIC DNA]</scope>
    <source>
        <strain evidence="5">JT15FE1705JMU</strain>
        <tissue evidence="5">Muscle</tissue>
    </source>
</reference>
<feature type="region of interest" description="Disordered" evidence="4">
    <location>
        <begin position="1"/>
        <end position="70"/>
    </location>
</feature>
<feature type="compositionally biased region" description="Acidic residues" evidence="4">
    <location>
        <begin position="325"/>
        <end position="339"/>
    </location>
</feature>
<feature type="compositionally biased region" description="Basic and acidic residues" evidence="4">
    <location>
        <begin position="132"/>
        <end position="144"/>
    </location>
</feature>
<evidence type="ECO:0000313" key="6">
    <source>
        <dbReference type="Proteomes" id="UP000298787"/>
    </source>
</evidence>
<name>A0A4U5UQX8_COLLU</name>
<feature type="compositionally biased region" description="Low complexity" evidence="4">
    <location>
        <begin position="523"/>
        <end position="561"/>
    </location>
</feature>
<evidence type="ECO:0000256" key="3">
    <source>
        <dbReference type="ARBA" id="ARBA00023242"/>
    </source>
</evidence>
<feature type="compositionally biased region" description="Pro residues" evidence="4">
    <location>
        <begin position="145"/>
        <end position="155"/>
    </location>
</feature>
<accession>A0A4U5UQX8</accession>
<feature type="region of interest" description="Disordered" evidence="4">
    <location>
        <begin position="112"/>
        <end position="157"/>
    </location>
</feature>
<keyword evidence="3" id="KW-0539">Nucleus</keyword>
<dbReference type="PANTHER" id="PTHR10417">
    <property type="entry name" value="GLUCOCORTICOID MODULATORY ELEMENT-BINDING PROTEIN"/>
    <property type="match status" value="1"/>
</dbReference>